<organism evidence="2 3">
    <name type="scientific">Variovorax paradoxus</name>
    <dbReference type="NCBI Taxonomy" id="34073"/>
    <lineage>
        <taxon>Bacteria</taxon>
        <taxon>Pseudomonadati</taxon>
        <taxon>Pseudomonadota</taxon>
        <taxon>Betaproteobacteria</taxon>
        <taxon>Burkholderiales</taxon>
        <taxon>Comamonadaceae</taxon>
        <taxon>Variovorax</taxon>
    </lineage>
</organism>
<evidence type="ECO:0000313" key="3">
    <source>
        <dbReference type="Proteomes" id="UP000249135"/>
    </source>
</evidence>
<reference evidence="2 3" key="1">
    <citation type="submission" date="2017-08" db="EMBL/GenBank/DDBJ databases">
        <title>Infants hospitalized years apart are colonized by the same room-sourced microbial strains.</title>
        <authorList>
            <person name="Brooks B."/>
            <person name="Olm M.R."/>
            <person name="Firek B.A."/>
            <person name="Baker R."/>
            <person name="Thomas B.C."/>
            <person name="Morowitz M.J."/>
            <person name="Banfield J.F."/>
        </authorList>
    </citation>
    <scope>NUCLEOTIDE SEQUENCE [LARGE SCALE GENOMIC DNA]</scope>
    <source>
        <strain evidence="2">S2_005_003_R2_41</strain>
    </source>
</reference>
<dbReference type="SMART" id="SM00530">
    <property type="entry name" value="HTH_XRE"/>
    <property type="match status" value="1"/>
</dbReference>
<comment type="caution">
    <text evidence="2">The sequence shown here is derived from an EMBL/GenBank/DDBJ whole genome shotgun (WGS) entry which is preliminary data.</text>
</comment>
<evidence type="ECO:0000313" key="2">
    <source>
        <dbReference type="EMBL" id="PZQ76920.1"/>
    </source>
</evidence>
<dbReference type="PROSITE" id="PS50943">
    <property type="entry name" value="HTH_CROC1"/>
    <property type="match status" value="1"/>
</dbReference>
<dbReference type="InterPro" id="IPR010982">
    <property type="entry name" value="Lambda_DNA-bd_dom_sf"/>
</dbReference>
<feature type="domain" description="HTH cro/C1-type" evidence="1">
    <location>
        <begin position="3"/>
        <end position="60"/>
    </location>
</feature>
<dbReference type="Proteomes" id="UP000249135">
    <property type="component" value="Unassembled WGS sequence"/>
</dbReference>
<sequence length="112" mass="12635">MYLRSARLKKDLSLRAVEEATEGEVSNAYLSQLENGKIAKPSPHVLYALANALDVSYETLMERAGYIVKAGERAEGSKHGKAATFSIDNLTPEEERALLEHLSYLRWQRNRK</sequence>
<dbReference type="AlphaFoldDB" id="A0A2W5SQ51"/>
<dbReference type="InterPro" id="IPR001387">
    <property type="entry name" value="Cro/C1-type_HTH"/>
</dbReference>
<dbReference type="SUPFAM" id="SSF47413">
    <property type="entry name" value="lambda repressor-like DNA-binding domains"/>
    <property type="match status" value="1"/>
</dbReference>
<name>A0A2W5SQ51_VARPD</name>
<dbReference type="EMBL" id="QFPP01000036">
    <property type="protein sequence ID" value="PZQ76920.1"/>
    <property type="molecule type" value="Genomic_DNA"/>
</dbReference>
<proteinExistence type="predicted"/>
<dbReference type="Pfam" id="PF01381">
    <property type="entry name" value="HTH_3"/>
    <property type="match status" value="1"/>
</dbReference>
<accession>A0A2W5SQ51</accession>
<dbReference type="CDD" id="cd00093">
    <property type="entry name" value="HTH_XRE"/>
    <property type="match status" value="1"/>
</dbReference>
<protein>
    <submittedName>
        <fullName evidence="2">XRE family transcriptional regulator</fullName>
    </submittedName>
</protein>
<dbReference type="GO" id="GO:0003677">
    <property type="term" value="F:DNA binding"/>
    <property type="evidence" value="ECO:0007669"/>
    <property type="project" value="InterPro"/>
</dbReference>
<dbReference type="Gene3D" id="1.10.260.40">
    <property type="entry name" value="lambda repressor-like DNA-binding domains"/>
    <property type="match status" value="1"/>
</dbReference>
<evidence type="ECO:0000259" key="1">
    <source>
        <dbReference type="PROSITE" id="PS50943"/>
    </source>
</evidence>
<gene>
    <name evidence="2" type="ORF">DI563_05655</name>
</gene>